<protein>
    <recommendedName>
        <fullName evidence="1">RNA-directed DNA polymerase</fullName>
        <ecNumber evidence="1">2.7.7.49</ecNumber>
    </recommendedName>
</protein>
<evidence type="ECO:0000313" key="5">
    <source>
        <dbReference type="Proteomes" id="UP000054805"/>
    </source>
</evidence>
<sequence length="856" mass="95089">MDEQKTLSAQQSTESAQMMGTNRFLIGAHRINFITNSSLMRSCLLASLTPNAFEELRRSCLPTTPYDFTYDECVAKMKELYGRRVILMRERANFFRITQSDNQTPKQFANILREAAGHCNFESFNTEAQVLRSQRNEGLKPEAFRMYVTAVEKQDILQKNASSNALSASSVGGKAIWQKCKQRLQNSWKDDKLYADGIYAITERAHNFEVTVKINGKSTQMELDTGAAVTIVTPECWKRERRLLAMTELEAGHTPSVVGKLNGLEVPLFLDSGAVVSVVPLSTWQKSTGGEPLEAARGSILFGDGRRVRICGQGVLPLQVGGWRGRIHFAVVESLVVPGILGTNFLDQCIKLIDWQARKMTMTDGSKVRIQHDPSWGGQPSIGCAVVAKPQSVRSDVGAGVDWSEDWTRALVDGAECSGRSKRVLRSILRKCGKAISRGETDFGRTSLVKHCIETGGAQPVKLPPRDLPQAQRPVAGRLTREMLHAGVIEPASAPWSSPGDAGPSLGYSPLPAILVGRVRFRGYPSSREETPERGCAVPALSQSRLAEGRRRVYAGSGVGREGDIATTDSRGQSLDEESVEPARQDSPAGEDCMSRAEHPGNPEDHPQPTNGGHLDGAKTLAKVRQRYYWPQQRKDVEDWCRACQTCAARAIPTRKLQAPMQLQPGPLVETQSGNRYILVVCDYFSKWPEAFPLPNAEALTVATALVNGVCCRYGAPETLHSDQGRNFESELVKEMCQLFGSDGLVERMNRMLLDMLVKASIDYPEDWDVYLDRVLLAYRTNVHCTTGATPSRVVFVRELRLSVDLMYGVPTDAQVRSAGEYVQHLRRDLERVYEVVRKKAGREQRCQKAWKDRKW</sequence>
<feature type="region of interest" description="Disordered" evidence="2">
    <location>
        <begin position="554"/>
        <end position="616"/>
    </location>
</feature>
<dbReference type="Gene3D" id="3.30.420.10">
    <property type="entry name" value="Ribonuclease H-like superfamily/Ribonuclease H"/>
    <property type="match status" value="1"/>
</dbReference>
<dbReference type="PANTHER" id="PTHR37984:SF15">
    <property type="entry name" value="INTEGRASE CATALYTIC DOMAIN-CONTAINING PROTEIN"/>
    <property type="match status" value="1"/>
</dbReference>
<dbReference type="Gene3D" id="1.10.340.70">
    <property type="match status" value="1"/>
</dbReference>
<proteinExistence type="predicted"/>
<evidence type="ECO:0000313" key="4">
    <source>
        <dbReference type="EMBL" id="KRZ06492.1"/>
    </source>
</evidence>
<dbReference type="GO" id="GO:0042575">
    <property type="term" value="C:DNA polymerase complex"/>
    <property type="evidence" value="ECO:0007669"/>
    <property type="project" value="UniProtKB-ARBA"/>
</dbReference>
<feature type="compositionally biased region" description="Basic and acidic residues" evidence="2">
    <location>
        <begin position="593"/>
        <end position="607"/>
    </location>
</feature>
<feature type="domain" description="Integrase catalytic" evidence="3">
    <location>
        <begin position="656"/>
        <end position="799"/>
    </location>
</feature>
<dbReference type="Gene3D" id="2.40.70.10">
    <property type="entry name" value="Acid Proteases"/>
    <property type="match status" value="2"/>
</dbReference>
<dbReference type="InterPro" id="IPR043502">
    <property type="entry name" value="DNA/RNA_pol_sf"/>
</dbReference>
<reference evidence="4 5" key="1">
    <citation type="submission" date="2015-01" db="EMBL/GenBank/DDBJ databases">
        <title>Evolution of Trichinella species and genotypes.</title>
        <authorList>
            <person name="Korhonen P.K."/>
            <person name="Edoardo P."/>
            <person name="Giuseppe L.R."/>
            <person name="Gasser R.B."/>
        </authorList>
    </citation>
    <scope>NUCLEOTIDE SEQUENCE [LARGE SCALE GENOMIC DNA]</scope>
    <source>
        <strain evidence="4">ISS588</strain>
    </source>
</reference>
<dbReference type="InterPro" id="IPR001584">
    <property type="entry name" value="Integrase_cat-core"/>
</dbReference>
<evidence type="ECO:0000259" key="3">
    <source>
        <dbReference type="PROSITE" id="PS50994"/>
    </source>
</evidence>
<gene>
    <name evidence="4" type="primary">POL</name>
    <name evidence="4" type="ORF">T4B_4453</name>
</gene>
<comment type="caution">
    <text evidence="4">The sequence shown here is derived from an EMBL/GenBank/DDBJ whole genome shotgun (WGS) entry which is preliminary data.</text>
</comment>
<dbReference type="GO" id="GO:0003676">
    <property type="term" value="F:nucleic acid binding"/>
    <property type="evidence" value="ECO:0007669"/>
    <property type="project" value="InterPro"/>
</dbReference>
<dbReference type="Pfam" id="PF17921">
    <property type="entry name" value="Integrase_H2C2"/>
    <property type="match status" value="1"/>
</dbReference>
<accession>A0A0V1H7X4</accession>
<dbReference type="Gene3D" id="3.10.10.10">
    <property type="entry name" value="HIV Type 1 Reverse Transcriptase, subunit A, domain 1"/>
    <property type="match status" value="1"/>
</dbReference>
<dbReference type="PANTHER" id="PTHR37984">
    <property type="entry name" value="PROTEIN CBG26694"/>
    <property type="match status" value="1"/>
</dbReference>
<dbReference type="AlphaFoldDB" id="A0A0V1H7X4"/>
<dbReference type="InterPro" id="IPR036397">
    <property type="entry name" value="RNaseH_sf"/>
</dbReference>
<dbReference type="Proteomes" id="UP000054805">
    <property type="component" value="Unassembled WGS sequence"/>
</dbReference>
<dbReference type="Pfam" id="PF00665">
    <property type="entry name" value="rve"/>
    <property type="match status" value="1"/>
</dbReference>
<dbReference type="InterPro" id="IPR050951">
    <property type="entry name" value="Retrovirus_Pol_polyprotein"/>
</dbReference>
<dbReference type="PROSITE" id="PS50994">
    <property type="entry name" value="INTEGRASE"/>
    <property type="match status" value="1"/>
</dbReference>
<dbReference type="SUPFAM" id="SSF56672">
    <property type="entry name" value="DNA/RNA polymerases"/>
    <property type="match status" value="1"/>
</dbReference>
<keyword evidence="5" id="KW-1185">Reference proteome</keyword>
<dbReference type="GO" id="GO:0015074">
    <property type="term" value="P:DNA integration"/>
    <property type="evidence" value="ECO:0007669"/>
    <property type="project" value="InterPro"/>
</dbReference>
<dbReference type="GO" id="GO:0004519">
    <property type="term" value="F:endonuclease activity"/>
    <property type="evidence" value="ECO:0007669"/>
    <property type="project" value="UniProtKB-KW"/>
</dbReference>
<dbReference type="SUPFAM" id="SSF50630">
    <property type="entry name" value="Acid proteases"/>
    <property type="match status" value="2"/>
</dbReference>
<dbReference type="CDD" id="cd00303">
    <property type="entry name" value="retropepsin_like"/>
    <property type="match status" value="1"/>
</dbReference>
<dbReference type="FunFam" id="3.30.420.10:FF:000032">
    <property type="entry name" value="Retrovirus-related Pol polyprotein from transposon 297-like Protein"/>
    <property type="match status" value="1"/>
</dbReference>
<dbReference type="EMBL" id="JYDS01000438">
    <property type="protein sequence ID" value="KRZ06492.1"/>
    <property type="molecule type" value="Genomic_DNA"/>
</dbReference>
<dbReference type="SUPFAM" id="SSF53098">
    <property type="entry name" value="Ribonuclease H-like"/>
    <property type="match status" value="1"/>
</dbReference>
<dbReference type="InterPro" id="IPR041588">
    <property type="entry name" value="Integrase_H2C2"/>
</dbReference>
<dbReference type="EC" id="2.7.7.49" evidence="1"/>
<organism evidence="4 5">
    <name type="scientific">Trichinella pseudospiralis</name>
    <name type="common">Parasitic roundworm</name>
    <dbReference type="NCBI Taxonomy" id="6337"/>
    <lineage>
        <taxon>Eukaryota</taxon>
        <taxon>Metazoa</taxon>
        <taxon>Ecdysozoa</taxon>
        <taxon>Nematoda</taxon>
        <taxon>Enoplea</taxon>
        <taxon>Dorylaimia</taxon>
        <taxon>Trichinellida</taxon>
        <taxon>Trichinellidae</taxon>
        <taxon>Trichinella</taxon>
    </lineage>
</organism>
<evidence type="ECO:0000256" key="1">
    <source>
        <dbReference type="ARBA" id="ARBA00012493"/>
    </source>
</evidence>
<name>A0A0V1H7X4_TRIPS</name>
<dbReference type="InterPro" id="IPR021109">
    <property type="entry name" value="Peptidase_aspartic_dom_sf"/>
</dbReference>
<evidence type="ECO:0000256" key="2">
    <source>
        <dbReference type="SAM" id="MobiDB-lite"/>
    </source>
</evidence>
<dbReference type="InterPro" id="IPR012337">
    <property type="entry name" value="RNaseH-like_sf"/>
</dbReference>
<dbReference type="GO" id="GO:0003964">
    <property type="term" value="F:RNA-directed DNA polymerase activity"/>
    <property type="evidence" value="ECO:0007669"/>
    <property type="project" value="UniProtKB-EC"/>
</dbReference>